<dbReference type="OrthoDB" id="6149069at2759"/>
<keyword evidence="2" id="KW-1185">Reference proteome</keyword>
<evidence type="ECO:0000313" key="2">
    <source>
        <dbReference type="Proteomes" id="UP000507470"/>
    </source>
</evidence>
<name>A0A6J8F1D8_MYTCO</name>
<gene>
    <name evidence="1" type="ORF">MCOR_57167</name>
</gene>
<sequence length="189" mass="22510">MFESHRLFQFDFIDLSSTKYILSREEKKHMLINYMKRVRRSDYTANKGFLDNNVDTILTQYEVREIANENPVKGFPLVFYQFVNNDKYYRLGSKFVDRPTEAMLEEMNVIRRKGEEHRKYMIQYAVMVYTAINENCINPEDKTCVTEIPKIIDAIYGKTIKLKKCHISDAVNQLKGSYFINIPNQRSYR</sequence>
<organism evidence="1 2">
    <name type="scientific">Mytilus coruscus</name>
    <name type="common">Sea mussel</name>
    <dbReference type="NCBI Taxonomy" id="42192"/>
    <lineage>
        <taxon>Eukaryota</taxon>
        <taxon>Metazoa</taxon>
        <taxon>Spiralia</taxon>
        <taxon>Lophotrochozoa</taxon>
        <taxon>Mollusca</taxon>
        <taxon>Bivalvia</taxon>
        <taxon>Autobranchia</taxon>
        <taxon>Pteriomorphia</taxon>
        <taxon>Mytilida</taxon>
        <taxon>Mytiloidea</taxon>
        <taxon>Mytilidae</taxon>
        <taxon>Mytilinae</taxon>
        <taxon>Mytilus</taxon>
    </lineage>
</organism>
<dbReference type="Proteomes" id="UP000507470">
    <property type="component" value="Unassembled WGS sequence"/>
</dbReference>
<dbReference type="EMBL" id="CACVKT020010231">
    <property type="protein sequence ID" value="CAC5425331.1"/>
    <property type="molecule type" value="Genomic_DNA"/>
</dbReference>
<reference evidence="1 2" key="1">
    <citation type="submission" date="2020-06" db="EMBL/GenBank/DDBJ databases">
        <authorList>
            <person name="Li R."/>
            <person name="Bekaert M."/>
        </authorList>
    </citation>
    <scope>NUCLEOTIDE SEQUENCE [LARGE SCALE GENOMIC DNA]</scope>
    <source>
        <strain evidence="2">wild</strain>
    </source>
</reference>
<dbReference type="AlphaFoldDB" id="A0A6J8F1D8"/>
<evidence type="ECO:0000313" key="1">
    <source>
        <dbReference type="EMBL" id="CAC5425331.1"/>
    </source>
</evidence>
<accession>A0A6J8F1D8</accession>
<proteinExistence type="predicted"/>
<protein>
    <submittedName>
        <fullName evidence="1">Uncharacterized protein</fullName>
    </submittedName>
</protein>